<dbReference type="PANTHER" id="PTHR24096">
    <property type="entry name" value="LONG-CHAIN-FATTY-ACID--COA LIGASE"/>
    <property type="match status" value="1"/>
</dbReference>
<dbReference type="Proteomes" id="UP000253551">
    <property type="component" value="Unassembled WGS sequence"/>
</dbReference>
<dbReference type="AlphaFoldDB" id="A0A367ILL5"/>
<comment type="similarity">
    <text evidence="1">Belongs to the ATP-dependent AMP-binding enzyme family.</text>
</comment>
<dbReference type="PANTHER" id="PTHR24096:SF149">
    <property type="entry name" value="AMP-BINDING DOMAIN-CONTAINING PROTEIN-RELATED"/>
    <property type="match status" value="1"/>
</dbReference>
<keyword evidence="3" id="KW-0472">Membrane</keyword>
<dbReference type="Pfam" id="PF00501">
    <property type="entry name" value="AMP-binding"/>
    <property type="match status" value="1"/>
</dbReference>
<evidence type="ECO:0000256" key="1">
    <source>
        <dbReference type="ARBA" id="ARBA00006432"/>
    </source>
</evidence>
<evidence type="ECO:0000313" key="6">
    <source>
        <dbReference type="Proteomes" id="UP000253551"/>
    </source>
</evidence>
<reference evidence="5 6" key="1">
    <citation type="journal article" date="2018" name="G3 (Bethesda)">
        <title>Phylogenetic and Phylogenomic Definition of Rhizopus Species.</title>
        <authorList>
            <person name="Gryganskyi A.P."/>
            <person name="Golan J."/>
            <person name="Dolatabadi S."/>
            <person name="Mondo S."/>
            <person name="Robb S."/>
            <person name="Idnurm A."/>
            <person name="Muszewska A."/>
            <person name="Steczkiewicz K."/>
            <person name="Masonjones S."/>
            <person name="Liao H.L."/>
            <person name="Gajdeczka M.T."/>
            <person name="Anike F."/>
            <person name="Vuek A."/>
            <person name="Anishchenko I.M."/>
            <person name="Voigt K."/>
            <person name="de Hoog G.S."/>
            <person name="Smith M.E."/>
            <person name="Heitman J."/>
            <person name="Vilgalys R."/>
            <person name="Stajich J.E."/>
        </authorList>
    </citation>
    <scope>NUCLEOTIDE SEQUENCE [LARGE SCALE GENOMIC DNA]</scope>
    <source>
        <strain evidence="5 6">LSU 92-RS-03</strain>
    </source>
</reference>
<dbReference type="SUPFAM" id="SSF56801">
    <property type="entry name" value="Acetyl-CoA synthetase-like"/>
    <property type="match status" value="1"/>
</dbReference>
<dbReference type="GO" id="GO:0016405">
    <property type="term" value="F:CoA-ligase activity"/>
    <property type="evidence" value="ECO:0007669"/>
    <property type="project" value="TreeGrafter"/>
</dbReference>
<keyword evidence="3" id="KW-1133">Transmembrane helix</keyword>
<dbReference type="OrthoDB" id="1898221at2759"/>
<dbReference type="InterPro" id="IPR020845">
    <property type="entry name" value="AMP-binding_CS"/>
</dbReference>
<feature type="transmembrane region" description="Helical" evidence="3">
    <location>
        <begin position="211"/>
        <end position="232"/>
    </location>
</feature>
<evidence type="ECO:0000256" key="2">
    <source>
        <dbReference type="ARBA" id="ARBA00022598"/>
    </source>
</evidence>
<organism evidence="5 6">
    <name type="scientific">Rhizopus stolonifer</name>
    <name type="common">Rhizopus nigricans</name>
    <dbReference type="NCBI Taxonomy" id="4846"/>
    <lineage>
        <taxon>Eukaryota</taxon>
        <taxon>Fungi</taxon>
        <taxon>Fungi incertae sedis</taxon>
        <taxon>Mucoromycota</taxon>
        <taxon>Mucoromycotina</taxon>
        <taxon>Mucoromycetes</taxon>
        <taxon>Mucorales</taxon>
        <taxon>Mucorineae</taxon>
        <taxon>Rhizopodaceae</taxon>
        <taxon>Rhizopus</taxon>
    </lineage>
</organism>
<dbReference type="Gene3D" id="3.40.50.980">
    <property type="match status" value="2"/>
</dbReference>
<accession>A0A367ILL5</accession>
<proteinExistence type="inferred from homology"/>
<sequence>MVYSSTYQHFKEPETGVIQYVFSNKYGISEDKPLLIDALDPSRYITYGQLKDQVLQFAAGLQDICDFKSDDVLALYAPNQYDYSIPVFGAIAANGAVSTANPSYNIKELSYQLEQIKAKVLICHESNWKTALIAARRTGIPRERMFLFGDQSIQGIKPFKTALVKERKATLVELSYQEAKTKVAYLCFSSGTTGKSKEPFINKETDRMIGVLPLFHIFGLMSSLHVALYWGVPVYFLPRFELALFCKTVETYRISYALLVPPIFLMLAKTPLVDNYDLSSLCLAVSGAAPLGADLVNAVTTRFPHMIVKQAYGLTETSPCAIVEPTD</sequence>
<dbReference type="InterPro" id="IPR000873">
    <property type="entry name" value="AMP-dep_synth/lig_dom"/>
</dbReference>
<keyword evidence="3" id="KW-0812">Transmembrane</keyword>
<dbReference type="PROSITE" id="PS00455">
    <property type="entry name" value="AMP_BINDING"/>
    <property type="match status" value="1"/>
</dbReference>
<feature type="non-terminal residue" evidence="5">
    <location>
        <position position="327"/>
    </location>
</feature>
<keyword evidence="6" id="KW-1185">Reference proteome</keyword>
<dbReference type="STRING" id="4846.A0A367ILL5"/>
<gene>
    <name evidence="5" type="ORF">CU098_004332</name>
</gene>
<feature type="domain" description="AMP-dependent synthetase/ligase" evidence="4">
    <location>
        <begin position="30"/>
        <end position="323"/>
    </location>
</feature>
<dbReference type="EMBL" id="PJQM01007148">
    <property type="protein sequence ID" value="RCH78559.1"/>
    <property type="molecule type" value="Genomic_DNA"/>
</dbReference>
<keyword evidence="2" id="KW-0436">Ligase</keyword>
<protein>
    <recommendedName>
        <fullName evidence="4">AMP-dependent synthetase/ligase domain-containing protein</fullName>
    </recommendedName>
</protein>
<evidence type="ECO:0000256" key="3">
    <source>
        <dbReference type="SAM" id="Phobius"/>
    </source>
</evidence>
<name>A0A367ILL5_RHIST</name>
<evidence type="ECO:0000313" key="5">
    <source>
        <dbReference type="EMBL" id="RCH78559.1"/>
    </source>
</evidence>
<comment type="caution">
    <text evidence="5">The sequence shown here is derived from an EMBL/GenBank/DDBJ whole genome shotgun (WGS) entry which is preliminary data.</text>
</comment>
<evidence type="ECO:0000259" key="4">
    <source>
        <dbReference type="Pfam" id="PF00501"/>
    </source>
</evidence>